<evidence type="ECO:0000256" key="3">
    <source>
        <dbReference type="ARBA" id="ARBA00011523"/>
    </source>
</evidence>
<evidence type="ECO:0000256" key="4">
    <source>
        <dbReference type="ARBA" id="ARBA00021321"/>
    </source>
</evidence>
<comment type="similarity">
    <text evidence="2">Belongs to the SLX9 family.</text>
</comment>
<feature type="region of interest" description="Disordered" evidence="8">
    <location>
        <begin position="1"/>
        <end position="130"/>
    </location>
</feature>
<dbReference type="GO" id="GO:0051880">
    <property type="term" value="F:G-quadruplex DNA binding"/>
    <property type="evidence" value="ECO:0007669"/>
    <property type="project" value="EnsemblFungi"/>
</dbReference>
<keyword evidence="6" id="KW-0539">Nucleus</keyword>
<feature type="compositionally biased region" description="Basic and acidic residues" evidence="8">
    <location>
        <begin position="10"/>
        <end position="22"/>
    </location>
</feature>
<evidence type="ECO:0000256" key="1">
    <source>
        <dbReference type="ARBA" id="ARBA00004604"/>
    </source>
</evidence>
<comment type="subcellular location">
    <subcellularLocation>
        <location evidence="1">Nucleus</location>
        <location evidence="1">Nucleolus</location>
    </subcellularLocation>
</comment>
<comment type="function">
    <text evidence="7">Involved in ribosome biogenesis. Required for normal pre-rRNA processing in internal transcribed spacer 1 (ITS1). May be involved in the movements of the replication forks.</text>
</comment>
<reference evidence="9 10" key="1">
    <citation type="submission" date="2015-10" db="EMBL/GenBank/DDBJ databases">
        <title>Draft genomes sequences of Candida glabrata isolates 1A, 1B, 2A, 2B, 3A and 3B.</title>
        <authorList>
            <person name="Haavelsrud O.E."/>
            <person name="Gaustad P."/>
        </authorList>
    </citation>
    <scope>NUCLEOTIDE SEQUENCE [LARGE SCALE GENOMIC DNA]</scope>
    <source>
        <strain evidence="9">910700640</strain>
    </source>
</reference>
<dbReference type="EMBL" id="LLZZ01000172">
    <property type="protein sequence ID" value="KTA96467.1"/>
    <property type="molecule type" value="Genomic_DNA"/>
</dbReference>
<comment type="subunit">
    <text evidence="3">Interacts with the 35S, 23S and 20S pre-rRNAs and with the U3 snoRNA.</text>
</comment>
<organism evidence="9 10">
    <name type="scientific">Candida glabrata</name>
    <name type="common">Yeast</name>
    <name type="synonym">Torulopsis glabrata</name>
    <dbReference type="NCBI Taxonomy" id="5478"/>
    <lineage>
        <taxon>Eukaryota</taxon>
        <taxon>Fungi</taxon>
        <taxon>Dikarya</taxon>
        <taxon>Ascomycota</taxon>
        <taxon>Saccharomycotina</taxon>
        <taxon>Saccharomycetes</taxon>
        <taxon>Saccharomycetales</taxon>
        <taxon>Saccharomycetaceae</taxon>
        <taxon>Nakaseomyces</taxon>
    </lineage>
</organism>
<evidence type="ECO:0000256" key="6">
    <source>
        <dbReference type="ARBA" id="ARBA00023242"/>
    </source>
</evidence>
<proteinExistence type="inferred from homology"/>
<dbReference type="AlphaFoldDB" id="A0A0W0CAL9"/>
<dbReference type="OrthoDB" id="4068648at2759"/>
<dbReference type="GO" id="GO:0030688">
    <property type="term" value="C:preribosome, small subunit precursor"/>
    <property type="evidence" value="ECO:0007669"/>
    <property type="project" value="EnsemblFungi"/>
</dbReference>
<protein>
    <recommendedName>
        <fullName evidence="4">Ribosome biogenesis protein SLX9</fullName>
    </recommendedName>
</protein>
<evidence type="ECO:0000256" key="5">
    <source>
        <dbReference type="ARBA" id="ARBA00022517"/>
    </source>
</evidence>
<gene>
    <name evidence="9" type="ORF">AO440_003297</name>
</gene>
<dbReference type="VEuPathDB" id="FungiDB:CAGL0K01089g"/>
<accession>A0A0W0CAL9</accession>
<dbReference type="GO" id="GO:0000462">
    <property type="term" value="P:maturation of SSU-rRNA from tricistronic rRNA transcript (SSU-rRNA, 5.8S rRNA, LSU-rRNA)"/>
    <property type="evidence" value="ECO:0007669"/>
    <property type="project" value="EnsemblFungi"/>
</dbReference>
<feature type="compositionally biased region" description="Basic and acidic residues" evidence="8">
    <location>
        <begin position="118"/>
        <end position="128"/>
    </location>
</feature>
<sequence>MVAKKRTKLRDKVSRLNAKESAVEEEVPYTSVLGEDPKAFLHQSKETKKEKQSLKHSSFLDRLREKSSANDFSGISKSAARRRKRKLRDDLKPKMQDLLTSLENDVEVESESGEEEYHDTVEDNHDPEVMEDAIPQRRVTRLVSSKKLKKHEKPSGSIVIKKNAPNIRNQRGAKQLSKQESERFNKVLTNQTFQQNPFGSLRDIIKMQKY</sequence>
<evidence type="ECO:0000313" key="10">
    <source>
        <dbReference type="Proteomes" id="UP000054886"/>
    </source>
</evidence>
<dbReference type="VEuPathDB" id="FungiDB:GWK60_K00935"/>
<dbReference type="GO" id="GO:0000056">
    <property type="term" value="P:ribosomal small subunit export from nucleus"/>
    <property type="evidence" value="ECO:0007669"/>
    <property type="project" value="EnsemblFungi"/>
</dbReference>
<keyword evidence="5" id="KW-0690">Ribosome biogenesis</keyword>
<name>A0A0W0CAL9_CANGB</name>
<dbReference type="GO" id="GO:0032040">
    <property type="term" value="C:small-subunit processome"/>
    <property type="evidence" value="ECO:0007669"/>
    <property type="project" value="EnsemblFungi"/>
</dbReference>
<evidence type="ECO:0000256" key="8">
    <source>
        <dbReference type="SAM" id="MobiDB-lite"/>
    </source>
</evidence>
<evidence type="ECO:0000313" key="9">
    <source>
        <dbReference type="EMBL" id="KTA96467.1"/>
    </source>
</evidence>
<evidence type="ECO:0000256" key="7">
    <source>
        <dbReference type="ARBA" id="ARBA00025083"/>
    </source>
</evidence>
<evidence type="ECO:0000256" key="2">
    <source>
        <dbReference type="ARBA" id="ARBA00011022"/>
    </source>
</evidence>
<feature type="compositionally biased region" description="Acidic residues" evidence="8">
    <location>
        <begin position="104"/>
        <end position="117"/>
    </location>
</feature>
<dbReference type="Proteomes" id="UP000054886">
    <property type="component" value="Unassembled WGS sequence"/>
</dbReference>
<dbReference type="VEuPathDB" id="FungiDB:B1J91_K01089g"/>
<feature type="compositionally biased region" description="Basic and acidic residues" evidence="8">
    <location>
        <begin position="35"/>
        <end position="68"/>
    </location>
</feature>
<comment type="caution">
    <text evidence="9">The sequence shown here is derived from an EMBL/GenBank/DDBJ whole genome shotgun (WGS) entry which is preliminary data.</text>
</comment>
<dbReference type="GO" id="GO:0030686">
    <property type="term" value="C:90S preribosome"/>
    <property type="evidence" value="ECO:0007669"/>
    <property type="project" value="EnsemblFungi"/>
</dbReference>
<dbReference type="VEuPathDB" id="FungiDB:GVI51_K00935"/>
<dbReference type="InterPro" id="IPR028160">
    <property type="entry name" value="Slx9-like"/>
</dbReference>
<dbReference type="Pfam" id="PF15341">
    <property type="entry name" value="SLX9"/>
    <property type="match status" value="1"/>
</dbReference>